<dbReference type="InterPro" id="IPR017703">
    <property type="entry name" value="YgfZ/GCV_T_CS"/>
</dbReference>
<dbReference type="PANTHER" id="PTHR22602:SF0">
    <property type="entry name" value="TRANSFERASE CAF17, MITOCHONDRIAL-RELATED"/>
    <property type="match status" value="1"/>
</dbReference>
<reference evidence="4" key="1">
    <citation type="journal article" date="2019" name="Int. J. Syst. Evol. Microbiol.">
        <title>The Global Catalogue of Microorganisms (GCM) 10K type strain sequencing project: providing services to taxonomists for standard genome sequencing and annotation.</title>
        <authorList>
            <consortium name="The Broad Institute Genomics Platform"/>
            <consortium name="The Broad Institute Genome Sequencing Center for Infectious Disease"/>
            <person name="Wu L."/>
            <person name="Ma J."/>
        </authorList>
    </citation>
    <scope>NUCLEOTIDE SEQUENCE [LARGE SCALE GENOMIC DNA]</scope>
    <source>
        <strain evidence="4">KCTC 42282</strain>
    </source>
</reference>
<evidence type="ECO:0000313" key="3">
    <source>
        <dbReference type="EMBL" id="MFC3636331.1"/>
    </source>
</evidence>
<organism evidence="3 4">
    <name type="scientific">Camelimonas fluminis</name>
    <dbReference type="NCBI Taxonomy" id="1576911"/>
    <lineage>
        <taxon>Bacteria</taxon>
        <taxon>Pseudomonadati</taxon>
        <taxon>Pseudomonadota</taxon>
        <taxon>Alphaproteobacteria</taxon>
        <taxon>Hyphomicrobiales</taxon>
        <taxon>Chelatococcaceae</taxon>
        <taxon>Camelimonas</taxon>
    </lineage>
</organism>
<dbReference type="PIRSF" id="PIRSF006487">
    <property type="entry name" value="GcvT"/>
    <property type="match status" value="1"/>
</dbReference>
<dbReference type="InterPro" id="IPR057460">
    <property type="entry name" value="CAF17_C"/>
</dbReference>
<proteinExistence type="predicted"/>
<feature type="domain" description="CAF17 C-terminal" evidence="2">
    <location>
        <begin position="217"/>
        <end position="290"/>
    </location>
</feature>
<dbReference type="InterPro" id="IPR027266">
    <property type="entry name" value="TrmE/GcvT-like"/>
</dbReference>
<keyword evidence="4" id="KW-1185">Reference proteome</keyword>
<comment type="caution">
    <text evidence="3">The sequence shown here is derived from an EMBL/GenBank/DDBJ whole genome shotgun (WGS) entry which is preliminary data.</text>
</comment>
<dbReference type="Pfam" id="PF25455">
    <property type="entry name" value="Beta-barrel_CAF17_C"/>
    <property type="match status" value="1"/>
</dbReference>
<dbReference type="NCBIfam" id="TIGR03317">
    <property type="entry name" value="ygfZ_signature"/>
    <property type="match status" value="1"/>
</dbReference>
<dbReference type="InterPro" id="IPR045179">
    <property type="entry name" value="YgfZ/GcvT"/>
</dbReference>
<evidence type="ECO:0000313" key="4">
    <source>
        <dbReference type="Proteomes" id="UP001595704"/>
    </source>
</evidence>
<sequence>MPVAHLSDRGVVSVTGADAAGLLQGLVTCDIDHLQPGDASLGALLTPQGKILFDFLVVHAPAGSLPGLDEGGFLFDVAAASAADLAKRLNFYKLRAKVVVADRSGDFAIAVRWSDDGPQLPGLDWTDPRLAALGQRAIAPAAAMAGIADVDANTAHMAAWRAHRIALAVPEGGADYACGEVFPHEADLDQLGGVAFDKGCYVGQEVVSRMHHRGTARTRMVAARLEEAAAVSQGDDIMAGEKRIGDIRARAGAGAIAMVRLDRYADALADNVTPTVGGAPVALTRPTWASFDMAGD</sequence>
<dbReference type="EMBL" id="JBHRYC010000023">
    <property type="protein sequence ID" value="MFC3636331.1"/>
    <property type="molecule type" value="Genomic_DNA"/>
</dbReference>
<name>A0ABV7UCJ2_9HYPH</name>
<dbReference type="SUPFAM" id="SSF103025">
    <property type="entry name" value="Folate-binding domain"/>
    <property type="match status" value="1"/>
</dbReference>
<evidence type="ECO:0000259" key="2">
    <source>
        <dbReference type="Pfam" id="PF25455"/>
    </source>
</evidence>
<dbReference type="Proteomes" id="UP001595704">
    <property type="component" value="Unassembled WGS sequence"/>
</dbReference>
<dbReference type="RefSeq" id="WP_191317574.1">
    <property type="nucleotide sequence ID" value="NZ_BNCG01000001.1"/>
</dbReference>
<dbReference type="PANTHER" id="PTHR22602">
    <property type="entry name" value="TRANSFERASE CAF17, MITOCHONDRIAL-RELATED"/>
    <property type="match status" value="1"/>
</dbReference>
<keyword evidence="1" id="KW-0809">Transit peptide</keyword>
<dbReference type="Gene3D" id="3.30.1360.120">
    <property type="entry name" value="Probable tRNA modification gtpase trme, domain 1"/>
    <property type="match status" value="2"/>
</dbReference>
<protein>
    <submittedName>
        <fullName evidence="3">YgfZ/GcvT domain-containing protein</fullName>
    </submittedName>
</protein>
<evidence type="ECO:0000256" key="1">
    <source>
        <dbReference type="ARBA" id="ARBA00022946"/>
    </source>
</evidence>
<gene>
    <name evidence="3" type="ORF">ACFONL_02885</name>
</gene>
<accession>A0ABV7UCJ2</accession>